<gene>
    <name evidence="6" type="ORF">PPACK8108_LOCUS22632</name>
</gene>
<keyword evidence="2" id="KW-0285">Flavoprotein</keyword>
<comment type="caution">
    <text evidence="6">The sequence shown here is derived from an EMBL/GenBank/DDBJ whole genome shotgun (WGS) entry which is preliminary data.</text>
</comment>
<dbReference type="EMBL" id="CALTRL010005909">
    <property type="protein sequence ID" value="CAH7687793.1"/>
    <property type="molecule type" value="Genomic_DNA"/>
</dbReference>
<dbReference type="AlphaFoldDB" id="A0AAV0BQB0"/>
<reference evidence="6" key="1">
    <citation type="submission" date="2022-06" db="EMBL/GenBank/DDBJ databases">
        <authorList>
            <consortium name="SYNGENTA / RWTH Aachen University"/>
        </authorList>
    </citation>
    <scope>NUCLEOTIDE SEQUENCE</scope>
</reference>
<dbReference type="InterPro" id="IPR002218">
    <property type="entry name" value="MnmG-rel"/>
</dbReference>
<dbReference type="InterPro" id="IPR036188">
    <property type="entry name" value="FAD/NAD-bd_sf"/>
</dbReference>
<feature type="region of interest" description="Disordered" evidence="4">
    <location>
        <begin position="147"/>
        <end position="169"/>
    </location>
</feature>
<evidence type="ECO:0000256" key="4">
    <source>
        <dbReference type="SAM" id="MobiDB-lite"/>
    </source>
</evidence>
<protein>
    <submittedName>
        <fullName evidence="6">Glucose inhibited division protein A-domain-containing protein</fullName>
    </submittedName>
</protein>
<keyword evidence="3" id="KW-0274">FAD</keyword>
<evidence type="ECO:0000256" key="1">
    <source>
        <dbReference type="ARBA" id="ARBA00001974"/>
    </source>
</evidence>
<sequence>MKSRNVLYSNSIRSTIIRSIFNQHHQNIIQPPRVYFHSTRKFSFAPSSSLAGTETETDSQDYRWNVIVLGGGHAGTEASSASARSNSKTLLLTQSLEKIGEMSCNPVILGGIGKGTLIREIDALSGICGKACDDAGIVFQTLNRSKGPAVHGPRAQIDRSCTRHRSSHN</sequence>
<dbReference type="GO" id="GO:0030488">
    <property type="term" value="P:tRNA methylation"/>
    <property type="evidence" value="ECO:0007669"/>
    <property type="project" value="TreeGrafter"/>
</dbReference>
<keyword evidence="7" id="KW-1185">Reference proteome</keyword>
<proteinExistence type="predicted"/>
<evidence type="ECO:0000256" key="2">
    <source>
        <dbReference type="ARBA" id="ARBA00022630"/>
    </source>
</evidence>
<dbReference type="GO" id="GO:0002098">
    <property type="term" value="P:tRNA wobble uridine modification"/>
    <property type="evidence" value="ECO:0007669"/>
    <property type="project" value="TreeGrafter"/>
</dbReference>
<dbReference type="Proteomes" id="UP001153365">
    <property type="component" value="Unassembled WGS sequence"/>
</dbReference>
<accession>A0AAV0BQB0</accession>
<comment type="cofactor">
    <cofactor evidence="1">
        <name>FAD</name>
        <dbReference type="ChEBI" id="CHEBI:57692"/>
    </cofactor>
</comment>
<dbReference type="PANTHER" id="PTHR11806">
    <property type="entry name" value="GLUCOSE INHIBITED DIVISION PROTEIN A"/>
    <property type="match status" value="1"/>
</dbReference>
<evidence type="ECO:0000259" key="5">
    <source>
        <dbReference type="Pfam" id="PF01134"/>
    </source>
</evidence>
<feature type="domain" description="MnmG N-terminal" evidence="5">
    <location>
        <begin position="65"/>
        <end position="162"/>
    </location>
</feature>
<evidence type="ECO:0000313" key="6">
    <source>
        <dbReference type="EMBL" id="CAH7687793.1"/>
    </source>
</evidence>
<evidence type="ECO:0000313" key="7">
    <source>
        <dbReference type="Proteomes" id="UP001153365"/>
    </source>
</evidence>
<dbReference type="SUPFAM" id="SSF51905">
    <property type="entry name" value="FAD/NAD(P)-binding domain"/>
    <property type="match status" value="1"/>
</dbReference>
<dbReference type="PANTHER" id="PTHR11806:SF0">
    <property type="entry name" value="PROTEIN MTO1 HOMOLOG, MITOCHONDRIAL"/>
    <property type="match status" value="1"/>
</dbReference>
<dbReference type="GO" id="GO:0050660">
    <property type="term" value="F:flavin adenine dinucleotide binding"/>
    <property type="evidence" value="ECO:0007669"/>
    <property type="project" value="InterPro"/>
</dbReference>
<organism evidence="6 7">
    <name type="scientific">Phakopsora pachyrhizi</name>
    <name type="common">Asian soybean rust disease fungus</name>
    <dbReference type="NCBI Taxonomy" id="170000"/>
    <lineage>
        <taxon>Eukaryota</taxon>
        <taxon>Fungi</taxon>
        <taxon>Dikarya</taxon>
        <taxon>Basidiomycota</taxon>
        <taxon>Pucciniomycotina</taxon>
        <taxon>Pucciniomycetes</taxon>
        <taxon>Pucciniales</taxon>
        <taxon>Phakopsoraceae</taxon>
        <taxon>Phakopsora</taxon>
    </lineage>
</organism>
<dbReference type="Pfam" id="PF01134">
    <property type="entry name" value="GIDA"/>
    <property type="match status" value="1"/>
</dbReference>
<name>A0AAV0BQB0_PHAPC</name>
<dbReference type="Gene3D" id="3.50.50.60">
    <property type="entry name" value="FAD/NAD(P)-binding domain"/>
    <property type="match status" value="1"/>
</dbReference>
<dbReference type="InterPro" id="IPR040131">
    <property type="entry name" value="MnmG_N"/>
</dbReference>
<evidence type="ECO:0000256" key="3">
    <source>
        <dbReference type="ARBA" id="ARBA00022827"/>
    </source>
</evidence>